<dbReference type="EMBL" id="CP002514">
    <property type="protein sequence ID" value="AEP11255.1"/>
    <property type="molecule type" value="Genomic_DNA"/>
</dbReference>
<protein>
    <submittedName>
        <fullName evidence="1">Uncharacterized protein</fullName>
    </submittedName>
</protein>
<gene>
    <name evidence="1" type="ordered locus">Cabther_A0494</name>
</gene>
<dbReference type="KEGG" id="ctm:Cabther_A0494"/>
<keyword evidence="2" id="KW-1185">Reference proteome</keyword>
<dbReference type="Proteomes" id="UP000006791">
    <property type="component" value="Chromosome 1"/>
</dbReference>
<name>G2LI39_CHLTF</name>
<dbReference type="HOGENOM" id="CLU_2179149_0_0_0"/>
<reference evidence="1 2" key="1">
    <citation type="journal article" date="2012" name="Environ. Microbiol.">
        <title>Complete genome of Candidatus Chloracidobacterium thermophilum, a chlorophyll-based photoheterotroph belonging to the phylum Acidobacteria.</title>
        <authorList>
            <person name="Garcia Costas A.M."/>
            <person name="Liu Z."/>
            <person name="Tomsho L.P."/>
            <person name="Schuster S.C."/>
            <person name="Ward D.M."/>
            <person name="Bryant D.A."/>
        </authorList>
    </citation>
    <scope>NUCLEOTIDE SEQUENCE [LARGE SCALE GENOMIC DNA]</scope>
    <source>
        <strain evidence="1 2">B</strain>
    </source>
</reference>
<organism evidence="1 2">
    <name type="scientific">Chloracidobacterium thermophilum (strain B)</name>
    <dbReference type="NCBI Taxonomy" id="981222"/>
    <lineage>
        <taxon>Bacteria</taxon>
        <taxon>Pseudomonadati</taxon>
        <taxon>Acidobacteriota</taxon>
        <taxon>Terriglobia</taxon>
        <taxon>Terriglobales</taxon>
        <taxon>Acidobacteriaceae</taxon>
        <taxon>Chloracidobacterium</taxon>
    </lineage>
</organism>
<sequence>MVRRNLEGIPRGMPPLGGGKTMACFQDPQKRFSPVEVVERLLILYHCGDTPPSLYLASDFDLALYLDGLGFDAYSREHLVERQRAIDFNRFSMNVLPSGDRGHSHLTAH</sequence>
<evidence type="ECO:0000313" key="1">
    <source>
        <dbReference type="EMBL" id="AEP11255.1"/>
    </source>
</evidence>
<accession>G2LI39</accession>
<evidence type="ECO:0000313" key="2">
    <source>
        <dbReference type="Proteomes" id="UP000006791"/>
    </source>
</evidence>
<dbReference type="AlphaFoldDB" id="G2LI39"/>
<proteinExistence type="predicted"/>